<dbReference type="EMBL" id="AMZH03006575">
    <property type="protein sequence ID" value="RRT63498.1"/>
    <property type="molecule type" value="Genomic_DNA"/>
</dbReference>
<organism evidence="1 2">
    <name type="scientific">Ensete ventricosum</name>
    <name type="common">Abyssinian banana</name>
    <name type="synonym">Musa ensete</name>
    <dbReference type="NCBI Taxonomy" id="4639"/>
    <lineage>
        <taxon>Eukaryota</taxon>
        <taxon>Viridiplantae</taxon>
        <taxon>Streptophyta</taxon>
        <taxon>Embryophyta</taxon>
        <taxon>Tracheophyta</taxon>
        <taxon>Spermatophyta</taxon>
        <taxon>Magnoliopsida</taxon>
        <taxon>Liliopsida</taxon>
        <taxon>Zingiberales</taxon>
        <taxon>Musaceae</taxon>
        <taxon>Ensete</taxon>
    </lineage>
</organism>
<protein>
    <submittedName>
        <fullName evidence="1">Uncharacterized protein</fullName>
    </submittedName>
</protein>
<dbReference type="Proteomes" id="UP000287651">
    <property type="component" value="Unassembled WGS sequence"/>
</dbReference>
<name>A0A426ZHQ5_ENSVE</name>
<gene>
    <name evidence="1" type="ORF">B296_00037815</name>
</gene>
<feature type="non-terminal residue" evidence="1">
    <location>
        <position position="1"/>
    </location>
</feature>
<sequence length="72" mass="8132">SSPSSPEQKSFPEDFVSFERIPNPFLIPSRSNLLQSLLLLFAGWTERSGCLKLHFRKILVSDLVDPRIGDCV</sequence>
<evidence type="ECO:0000313" key="2">
    <source>
        <dbReference type="Proteomes" id="UP000287651"/>
    </source>
</evidence>
<reference evidence="1 2" key="1">
    <citation type="journal article" date="2014" name="Agronomy (Basel)">
        <title>A Draft Genome Sequence for Ensete ventricosum, the Drought-Tolerant Tree Against Hunger.</title>
        <authorList>
            <person name="Harrison J."/>
            <person name="Moore K.A."/>
            <person name="Paszkiewicz K."/>
            <person name="Jones T."/>
            <person name="Grant M."/>
            <person name="Ambacheew D."/>
            <person name="Muzemil S."/>
            <person name="Studholme D.J."/>
        </authorList>
    </citation>
    <scope>NUCLEOTIDE SEQUENCE [LARGE SCALE GENOMIC DNA]</scope>
</reference>
<comment type="caution">
    <text evidence="1">The sequence shown here is derived from an EMBL/GenBank/DDBJ whole genome shotgun (WGS) entry which is preliminary data.</text>
</comment>
<accession>A0A426ZHQ5</accession>
<proteinExistence type="predicted"/>
<evidence type="ECO:0000313" key="1">
    <source>
        <dbReference type="EMBL" id="RRT63498.1"/>
    </source>
</evidence>
<dbReference type="AlphaFoldDB" id="A0A426ZHQ5"/>